<proteinExistence type="predicted"/>
<evidence type="ECO:0000259" key="3">
    <source>
        <dbReference type="Pfam" id="PF17748"/>
    </source>
</evidence>
<organism evidence="4 5">
    <name type="scientific">Umbelopsis vinacea</name>
    <dbReference type="NCBI Taxonomy" id="44442"/>
    <lineage>
        <taxon>Eukaryota</taxon>
        <taxon>Fungi</taxon>
        <taxon>Fungi incertae sedis</taxon>
        <taxon>Mucoromycota</taxon>
        <taxon>Mucoromycotina</taxon>
        <taxon>Umbelopsidomycetes</taxon>
        <taxon>Umbelopsidales</taxon>
        <taxon>Umbelopsidaceae</taxon>
        <taxon>Umbelopsis</taxon>
    </lineage>
</organism>
<evidence type="ECO:0000313" key="5">
    <source>
        <dbReference type="Proteomes" id="UP000612746"/>
    </source>
</evidence>
<dbReference type="OrthoDB" id="10251113at2759"/>
<feature type="domain" description="Vid27 PH-like" evidence="2">
    <location>
        <begin position="218"/>
        <end position="319"/>
    </location>
</feature>
<dbReference type="Pfam" id="PF17747">
    <property type="entry name" value="VID27_PH"/>
    <property type="match status" value="1"/>
</dbReference>
<dbReference type="InterPro" id="IPR040768">
    <property type="entry name" value="Vid27_PH"/>
</dbReference>
<dbReference type="Proteomes" id="UP000612746">
    <property type="component" value="Unassembled WGS sequence"/>
</dbReference>
<dbReference type="InterPro" id="IPR040979">
    <property type="entry name" value="Vid27_N"/>
</dbReference>
<evidence type="ECO:0000259" key="2">
    <source>
        <dbReference type="Pfam" id="PF17747"/>
    </source>
</evidence>
<dbReference type="PANTHER" id="PTHR31913">
    <property type="entry name" value="VACUOLAR IMPORT AND DEGRADATION PROTEIN 27"/>
    <property type="match status" value="1"/>
</dbReference>
<comment type="caution">
    <text evidence="4">The sequence shown here is derived from an EMBL/GenBank/DDBJ whole genome shotgun (WGS) entry which is preliminary data.</text>
</comment>
<keyword evidence="5" id="KW-1185">Reference proteome</keyword>
<dbReference type="Pfam" id="PF08553">
    <property type="entry name" value="VID27"/>
    <property type="match status" value="1"/>
</dbReference>
<name>A0A8H7QBB7_9FUNG</name>
<dbReference type="InterPro" id="IPR040458">
    <property type="entry name" value="Vid27"/>
</dbReference>
<sequence length="748" mass="85002">MFAVRGLGKLIFGDEKNPELISLPHGDFYVTTTEGKKSTREKLFSDCQMALRRTTQKFQYQIVVSRAVDAKNPPEDDLEDEQTFLVDEAIQFRRRTDGDITSFVWIDVTESNEVFEFVCDKTTQKYALETFEATVYDCMYERKSQKSRDEATEQDIEAIKKVQLVPTTSSAIATTREKSVDDLTGLMSSLKTQEAKEKGPAGNEPLNSTLPTGDAQRMIHTVADLHLFDQKSNAFVPKVTNTDVRLLYLLPDWLSVSQGSKPLIAQLVEPSMNPVFNKEHKAFIWNYYEGTHVYSWLLQFSDKETIETFKEMFGRCIFEALNQTSFSKFEKGDQDYVINAFEEESEMAEDDLSDEEEELFHDVENDDSDTESNADHFADGTEKNKHLQVGYKNARSFVVRGDKIGVFQHTDDDKLKFYTTINNVRDLNGKPLNPKQAMLHQEDSSMILLDPKDNHRAYKMDLERGAVVEEWKAHDDVALNYITPEAKYAQMTNTQTLVGISPNALYRIDPRLAGNKLVDSQFKQYVSKNDFSVVSTTEKGYVAVASNKGDIRLFNEIGKNAKSVLPALGDPIYGLDLTANGRFIIATCKTYLLFIDVENKTDAKRRLGYEHYFPKDDKPIPRRLQLKPEHVAYMQEPINFTAARFNSGPNEETTIVAVSFLTASTGPYVVSWTLKKIRLGKIYDYTIKKYDDVVVSDNFVYGNDNNIVVALPNDVTTLSKKQLGTPRNILTTPSQNLRSRSNIVNAPY</sequence>
<feature type="domain" description="Vacuolar import/degradation Vid27 C-terminal" evidence="1">
    <location>
        <begin position="382"/>
        <end position="730"/>
    </location>
</feature>
<evidence type="ECO:0000259" key="1">
    <source>
        <dbReference type="Pfam" id="PF08553"/>
    </source>
</evidence>
<dbReference type="PANTHER" id="PTHR31913:SF0">
    <property type="entry name" value="VACUOLAR IMPORT AND DEGRADATION PROTEIN 27"/>
    <property type="match status" value="1"/>
</dbReference>
<dbReference type="Pfam" id="PF17748">
    <property type="entry name" value="VID27_N"/>
    <property type="match status" value="1"/>
</dbReference>
<protein>
    <recommendedName>
        <fullName evidence="6">VID27 cytoplasmic protein</fullName>
    </recommendedName>
</protein>
<dbReference type="SUPFAM" id="SSF69322">
    <property type="entry name" value="Tricorn protease domain 2"/>
    <property type="match status" value="1"/>
</dbReference>
<evidence type="ECO:0000313" key="4">
    <source>
        <dbReference type="EMBL" id="KAG2189251.1"/>
    </source>
</evidence>
<dbReference type="EMBL" id="JAEPRA010000001">
    <property type="protein sequence ID" value="KAG2189251.1"/>
    <property type="molecule type" value="Genomic_DNA"/>
</dbReference>
<gene>
    <name evidence="4" type="ORF">INT44_004393</name>
</gene>
<dbReference type="GO" id="GO:0005737">
    <property type="term" value="C:cytoplasm"/>
    <property type="evidence" value="ECO:0007669"/>
    <property type="project" value="TreeGrafter"/>
</dbReference>
<evidence type="ECO:0008006" key="6">
    <source>
        <dbReference type="Google" id="ProtNLM"/>
    </source>
</evidence>
<reference evidence="4" key="1">
    <citation type="submission" date="2020-12" db="EMBL/GenBank/DDBJ databases">
        <title>Metabolic potential, ecology and presence of endohyphal bacteria is reflected in genomic diversity of Mucoromycotina.</title>
        <authorList>
            <person name="Muszewska A."/>
            <person name="Okrasinska A."/>
            <person name="Steczkiewicz K."/>
            <person name="Drgas O."/>
            <person name="Orlowska M."/>
            <person name="Perlinska-Lenart U."/>
            <person name="Aleksandrzak-Piekarczyk T."/>
            <person name="Szatraj K."/>
            <person name="Zielenkiewicz U."/>
            <person name="Pilsyk S."/>
            <person name="Malc E."/>
            <person name="Mieczkowski P."/>
            <person name="Kruszewska J.S."/>
            <person name="Biernat P."/>
            <person name="Pawlowska J."/>
        </authorList>
    </citation>
    <scope>NUCLEOTIDE SEQUENCE</scope>
    <source>
        <strain evidence="4">WA0000051536</strain>
    </source>
</reference>
<accession>A0A8H7QBB7</accession>
<dbReference type="AlphaFoldDB" id="A0A8H7QBB7"/>
<dbReference type="InterPro" id="IPR013863">
    <property type="entry name" value="VID27_C"/>
</dbReference>
<feature type="domain" description="Vid27 N-terminal" evidence="3">
    <location>
        <begin position="1"/>
        <end position="159"/>
    </location>
</feature>
<dbReference type="GO" id="GO:0005634">
    <property type="term" value="C:nucleus"/>
    <property type="evidence" value="ECO:0007669"/>
    <property type="project" value="TreeGrafter"/>
</dbReference>